<evidence type="ECO:0000256" key="6">
    <source>
        <dbReference type="ARBA" id="ARBA00023170"/>
    </source>
</evidence>
<evidence type="ECO:0000256" key="1">
    <source>
        <dbReference type="ARBA" id="ARBA00004141"/>
    </source>
</evidence>
<reference evidence="11 12" key="1">
    <citation type="submission" date="2018-04" db="EMBL/GenBank/DDBJ databases">
        <authorList>
            <person name="Zhang X."/>
            <person name="Yuan J."/>
            <person name="Li F."/>
            <person name="Xiang J."/>
        </authorList>
    </citation>
    <scope>NUCLEOTIDE SEQUENCE [LARGE SCALE GENOMIC DNA]</scope>
    <source>
        <tissue evidence="11">Muscle</tissue>
    </source>
</reference>
<evidence type="ECO:0000256" key="2">
    <source>
        <dbReference type="ARBA" id="ARBA00022692"/>
    </source>
</evidence>
<proteinExistence type="predicted"/>
<feature type="compositionally biased region" description="Polar residues" evidence="8">
    <location>
        <begin position="679"/>
        <end position="690"/>
    </location>
</feature>
<feature type="region of interest" description="Disordered" evidence="8">
    <location>
        <begin position="579"/>
        <end position="714"/>
    </location>
</feature>
<evidence type="ECO:0000313" key="12">
    <source>
        <dbReference type="Proteomes" id="UP000283509"/>
    </source>
</evidence>
<feature type="region of interest" description="Disordered" evidence="8">
    <location>
        <begin position="411"/>
        <end position="445"/>
    </location>
</feature>
<feature type="transmembrane region" description="Helical" evidence="9">
    <location>
        <begin position="38"/>
        <end position="64"/>
    </location>
</feature>
<feature type="transmembrane region" description="Helical" evidence="9">
    <location>
        <begin position="76"/>
        <end position="100"/>
    </location>
</feature>
<gene>
    <name evidence="11" type="ORF">C7M84_000174</name>
</gene>
<feature type="transmembrane region" description="Helical" evidence="9">
    <location>
        <begin position="257"/>
        <end position="277"/>
    </location>
</feature>
<dbReference type="GO" id="GO:0004930">
    <property type="term" value="F:G protein-coupled receptor activity"/>
    <property type="evidence" value="ECO:0007669"/>
    <property type="project" value="UniProtKB-KW"/>
</dbReference>
<feature type="compositionally biased region" description="Basic and acidic residues" evidence="8">
    <location>
        <begin position="607"/>
        <end position="622"/>
    </location>
</feature>
<comment type="caution">
    <text evidence="11">The sequence shown here is derived from an EMBL/GenBank/DDBJ whole genome shotgun (WGS) entry which is preliminary data.</text>
</comment>
<name>A0A3R7MGI1_PENVA</name>
<dbReference type="InterPro" id="IPR017452">
    <property type="entry name" value="GPCR_Rhodpsn_7TM"/>
</dbReference>
<keyword evidence="12" id="KW-1185">Reference proteome</keyword>
<dbReference type="EMBL" id="QCYY01001026">
    <property type="protein sequence ID" value="ROT81076.1"/>
    <property type="molecule type" value="Genomic_DNA"/>
</dbReference>
<dbReference type="OrthoDB" id="10070371at2759"/>
<feature type="region of interest" description="Disordered" evidence="8">
    <location>
        <begin position="517"/>
        <end position="539"/>
    </location>
</feature>
<dbReference type="Gene3D" id="1.20.1070.10">
    <property type="entry name" value="Rhodopsin 7-helix transmembrane proteins"/>
    <property type="match status" value="1"/>
</dbReference>
<keyword evidence="7" id="KW-0807">Transducer</keyword>
<feature type="compositionally biased region" description="Low complexity" evidence="8">
    <location>
        <begin position="584"/>
        <end position="602"/>
    </location>
</feature>
<feature type="transmembrane region" description="Helical" evidence="9">
    <location>
        <begin position="198"/>
        <end position="225"/>
    </location>
</feature>
<evidence type="ECO:0000259" key="10">
    <source>
        <dbReference type="PROSITE" id="PS50262"/>
    </source>
</evidence>
<feature type="compositionally biased region" description="Low complexity" evidence="8">
    <location>
        <begin position="656"/>
        <end position="671"/>
    </location>
</feature>
<keyword evidence="6" id="KW-0675">Receptor</keyword>
<dbReference type="PANTHER" id="PTHR24238:SF47">
    <property type="entry name" value="ECDYSTEROIDS_DOPAMINE RECEPTOR-RELATED"/>
    <property type="match status" value="1"/>
</dbReference>
<keyword evidence="3 9" id="KW-1133">Transmembrane helix</keyword>
<evidence type="ECO:0000256" key="7">
    <source>
        <dbReference type="ARBA" id="ARBA00023224"/>
    </source>
</evidence>
<organism evidence="11 12">
    <name type="scientific">Penaeus vannamei</name>
    <name type="common">Whiteleg shrimp</name>
    <name type="synonym">Litopenaeus vannamei</name>
    <dbReference type="NCBI Taxonomy" id="6689"/>
    <lineage>
        <taxon>Eukaryota</taxon>
        <taxon>Metazoa</taxon>
        <taxon>Ecdysozoa</taxon>
        <taxon>Arthropoda</taxon>
        <taxon>Crustacea</taxon>
        <taxon>Multicrustacea</taxon>
        <taxon>Malacostraca</taxon>
        <taxon>Eumalacostraca</taxon>
        <taxon>Eucarida</taxon>
        <taxon>Decapoda</taxon>
        <taxon>Dendrobranchiata</taxon>
        <taxon>Penaeoidea</taxon>
        <taxon>Penaeidae</taxon>
        <taxon>Penaeus</taxon>
    </lineage>
</organism>
<feature type="transmembrane region" description="Helical" evidence="9">
    <location>
        <begin position="112"/>
        <end position="134"/>
    </location>
</feature>
<keyword evidence="5 9" id="KW-0472">Membrane</keyword>
<evidence type="ECO:0000313" key="11">
    <source>
        <dbReference type="EMBL" id="ROT81076.1"/>
    </source>
</evidence>
<dbReference type="AlphaFoldDB" id="A0A3R7MGI1"/>
<feature type="transmembrane region" description="Helical" evidence="9">
    <location>
        <begin position="367"/>
        <end position="387"/>
    </location>
</feature>
<dbReference type="PROSITE" id="PS50262">
    <property type="entry name" value="G_PROTEIN_RECEP_F1_2"/>
    <property type="match status" value="1"/>
</dbReference>
<keyword evidence="4" id="KW-0297">G-protein coupled receptor</keyword>
<evidence type="ECO:0000256" key="3">
    <source>
        <dbReference type="ARBA" id="ARBA00022989"/>
    </source>
</evidence>
<dbReference type="CDD" id="cd00637">
    <property type="entry name" value="7tm_classA_rhodopsin-like"/>
    <property type="match status" value="1"/>
</dbReference>
<reference evidence="11 12" key="2">
    <citation type="submission" date="2019-01" db="EMBL/GenBank/DDBJ databases">
        <title>The decoding of complex shrimp genome reveals the adaptation for benthos swimmer, frequently molting mechanism and breeding impact on genome.</title>
        <authorList>
            <person name="Sun Y."/>
            <person name="Gao Y."/>
            <person name="Yu Y."/>
        </authorList>
    </citation>
    <scope>NUCLEOTIDE SEQUENCE [LARGE SCALE GENOMIC DNA]</scope>
    <source>
        <tissue evidence="11">Muscle</tissue>
    </source>
</reference>
<evidence type="ECO:0000256" key="4">
    <source>
        <dbReference type="ARBA" id="ARBA00023040"/>
    </source>
</evidence>
<comment type="subcellular location">
    <subcellularLocation>
        <location evidence="1">Membrane</location>
        <topology evidence="1">Multi-pass membrane protein</topology>
    </subcellularLocation>
</comment>
<keyword evidence="2 9" id="KW-0812">Transmembrane</keyword>
<sequence>MCEGYQFNLVFDFEWINGTLVPTVRPVLKPCPEDPRPIIAGVFLSLIFVGAFLLNLVVVVTVATSYTLKRFLYCHILINLCVACMIDCIFNLTISIGYVTSAPWRFGYSMSFFNGFTINMLNSEMAFAVLLLAVDRLAAAKKYMPYLNLNECKIGLVIGFTWVVAFALASPIVCGFIFSIPYRNRYSCSVADPHDDYYLIIHLILVVAFSTITMIVLTVITSVTFHRERKKQKKIKGNQTMGYFDQILMTPYFRTEFYPAVFSFCIVVAYVLLWLPFTVTTTVGPMISQHWANETTEDSDSNSYSIFDPKDRAGIKRRAMLDESQLLSLNTTMSPNVTSEMANKMNNMTMNENLIPEVVDTPVSDTVFIWFRYIFDIVVPILVFIVLKDVRGKCESLIMCCRPNSVDVASPKPMRPPYLKQMSTPGTAEKESGSKSKKPKGSGKNTIGFKTPILFATSEGLHIRTVEETYLDMIDNKPLIGFGRQNTSEPVFTYDLCDSNPVVMGANRAAMGQRPQLISEDEDDIPPDVEIRPPTPPKVQIVGNEPAVNLGDDVDVDAKRNKKGKKVVRFATMLNEEIPRLDSPDSSSGLDSSSASAGSSDSGIMADNERSSATAHDEDKKPRFSVNRNRNAQRPPAGSEPGKPPHQPPRRPQPPAKKASSAPKKVVVSKVRNIKSRHIQNMNGSLSSLEGPSAQPGRRFSKPGAKPEGAPSSK</sequence>
<protein>
    <recommendedName>
        <fullName evidence="10">G-protein coupled receptors family 1 profile domain-containing protein</fullName>
    </recommendedName>
</protein>
<evidence type="ECO:0000256" key="8">
    <source>
        <dbReference type="SAM" id="MobiDB-lite"/>
    </source>
</evidence>
<dbReference type="GO" id="GO:0016020">
    <property type="term" value="C:membrane"/>
    <property type="evidence" value="ECO:0007669"/>
    <property type="project" value="UniProtKB-SubCell"/>
</dbReference>
<dbReference type="Proteomes" id="UP000283509">
    <property type="component" value="Unassembled WGS sequence"/>
</dbReference>
<dbReference type="PANTHER" id="PTHR24238">
    <property type="entry name" value="G-PROTEIN COUPLED RECEPTOR"/>
    <property type="match status" value="1"/>
</dbReference>
<feature type="compositionally biased region" description="Pro residues" evidence="8">
    <location>
        <begin position="642"/>
        <end position="655"/>
    </location>
</feature>
<dbReference type="SUPFAM" id="SSF81321">
    <property type="entry name" value="Family A G protein-coupled receptor-like"/>
    <property type="match status" value="1"/>
</dbReference>
<feature type="domain" description="G-protein coupled receptors family 1 profile" evidence="10">
    <location>
        <begin position="54"/>
        <end position="338"/>
    </location>
</feature>
<feature type="transmembrane region" description="Helical" evidence="9">
    <location>
        <begin position="154"/>
        <end position="178"/>
    </location>
</feature>
<evidence type="ECO:0000256" key="9">
    <source>
        <dbReference type="SAM" id="Phobius"/>
    </source>
</evidence>
<evidence type="ECO:0000256" key="5">
    <source>
        <dbReference type="ARBA" id="ARBA00023136"/>
    </source>
</evidence>
<accession>A0A3R7MGI1</accession>